<sequence>MCCSINNNNRYCESIILTTAVSDPTAPSRAHDPIETQIPPPLTSPPSLCPGSSLTALTSAAPPSYNEHISKRLAGNPHGDPGTPHRYREARTEFRRDKSPSRPLEREKSPGRMLESRIVASPGRGAMADPRLERSPGRAMADPRMDRSPGRMMDVRRERSPGRFEERQRLHTGSGRTPINQVNKVWDQSSV</sequence>
<evidence type="ECO:0000256" key="1">
    <source>
        <dbReference type="SAM" id="MobiDB-lite"/>
    </source>
</evidence>
<dbReference type="AlphaFoldDB" id="A0ABD2GZ10"/>
<name>A0ABD2GZ10_PAGBO</name>
<feature type="compositionally biased region" description="Basic and acidic residues" evidence="1">
    <location>
        <begin position="86"/>
        <end position="110"/>
    </location>
</feature>
<reference evidence="2 3" key="1">
    <citation type="journal article" date="2022" name="G3 (Bethesda)">
        <title>Evaluating Illumina-, Nanopore-, and PacBio-based genome assembly strategies with the bald notothen, Trematomus borchgrevinki.</title>
        <authorList>
            <person name="Rayamajhi N."/>
            <person name="Cheng C.C."/>
            <person name="Catchen J.M."/>
        </authorList>
    </citation>
    <scope>NUCLEOTIDE SEQUENCE [LARGE SCALE GENOMIC DNA]</scope>
    <source>
        <strain evidence="2">AGRC-2024</strain>
    </source>
</reference>
<feature type="region of interest" description="Disordered" evidence="1">
    <location>
        <begin position="23"/>
        <end position="191"/>
    </location>
</feature>
<dbReference type="EMBL" id="JBIYXZ010002074">
    <property type="protein sequence ID" value="KAL3059011.1"/>
    <property type="molecule type" value="Genomic_DNA"/>
</dbReference>
<comment type="caution">
    <text evidence="2">The sequence shown here is derived from an EMBL/GenBank/DDBJ whole genome shotgun (WGS) entry which is preliminary data.</text>
</comment>
<accession>A0ABD2GZ10</accession>
<keyword evidence="3" id="KW-1185">Reference proteome</keyword>
<feature type="compositionally biased region" description="Basic and acidic residues" evidence="1">
    <location>
        <begin position="130"/>
        <end position="169"/>
    </location>
</feature>
<protein>
    <submittedName>
        <fullName evidence="2">Uncharacterized protein</fullName>
    </submittedName>
</protein>
<feature type="compositionally biased region" description="Polar residues" evidence="1">
    <location>
        <begin position="174"/>
        <end position="191"/>
    </location>
</feature>
<organism evidence="2 3">
    <name type="scientific">Pagothenia borchgrevinki</name>
    <name type="common">Bald rockcod</name>
    <name type="synonym">Trematomus borchgrevinki</name>
    <dbReference type="NCBI Taxonomy" id="8213"/>
    <lineage>
        <taxon>Eukaryota</taxon>
        <taxon>Metazoa</taxon>
        <taxon>Chordata</taxon>
        <taxon>Craniata</taxon>
        <taxon>Vertebrata</taxon>
        <taxon>Euteleostomi</taxon>
        <taxon>Actinopterygii</taxon>
        <taxon>Neopterygii</taxon>
        <taxon>Teleostei</taxon>
        <taxon>Neoteleostei</taxon>
        <taxon>Acanthomorphata</taxon>
        <taxon>Eupercaria</taxon>
        <taxon>Perciformes</taxon>
        <taxon>Notothenioidei</taxon>
        <taxon>Nototheniidae</taxon>
        <taxon>Pagothenia</taxon>
    </lineage>
</organism>
<gene>
    <name evidence="2" type="ORF">OYC64_011031</name>
</gene>
<feature type="compositionally biased region" description="Pro residues" evidence="1">
    <location>
        <begin position="38"/>
        <end position="48"/>
    </location>
</feature>
<evidence type="ECO:0000313" key="3">
    <source>
        <dbReference type="Proteomes" id="UP001619887"/>
    </source>
</evidence>
<proteinExistence type="predicted"/>
<dbReference type="Proteomes" id="UP001619887">
    <property type="component" value="Unassembled WGS sequence"/>
</dbReference>
<evidence type="ECO:0000313" key="2">
    <source>
        <dbReference type="EMBL" id="KAL3059011.1"/>
    </source>
</evidence>
<reference evidence="2 3" key="2">
    <citation type="journal article" date="2024" name="G3 (Bethesda)">
        <title>The genome of the cryopelagic Antarctic bald notothen, Trematomus borchgrevinki.</title>
        <authorList>
            <person name="Rayamajhi N."/>
            <person name="Rivera-Colon A.G."/>
            <person name="Minhas B.F."/>
            <person name="Cheng C.C."/>
            <person name="Catchen J.M."/>
        </authorList>
    </citation>
    <scope>NUCLEOTIDE SEQUENCE [LARGE SCALE GENOMIC DNA]</scope>
    <source>
        <strain evidence="2">AGRC-2024</strain>
    </source>
</reference>